<evidence type="ECO:0000256" key="12">
    <source>
        <dbReference type="SAM" id="MobiDB-lite"/>
    </source>
</evidence>
<evidence type="ECO:0000256" key="4">
    <source>
        <dbReference type="ARBA" id="ARBA00022448"/>
    </source>
</evidence>
<evidence type="ECO:0000256" key="7">
    <source>
        <dbReference type="ARBA" id="ARBA00022892"/>
    </source>
</evidence>
<comment type="similarity">
    <text evidence="2">Belongs to the USE1 family.</text>
</comment>
<dbReference type="AlphaFoldDB" id="A0A8E0RWC5"/>
<keyword evidence="9 13" id="KW-1133">Transmembrane helix</keyword>
<keyword evidence="6" id="KW-0256">Endoplasmic reticulum</keyword>
<comment type="subcellular location">
    <subcellularLocation>
        <location evidence="1">Endoplasmic reticulum membrane</location>
        <topology evidence="1">Single-pass type IV membrane protein</topology>
    </subcellularLocation>
</comment>
<protein>
    <recommendedName>
        <fullName evidence="3">Vesicle transport protein USE1</fullName>
    </recommendedName>
    <alternativeName>
        <fullName evidence="11">USE1-like protein</fullName>
    </alternativeName>
</protein>
<dbReference type="InterPro" id="IPR019150">
    <property type="entry name" value="Vesicle_transport_protein_Use1"/>
</dbReference>
<evidence type="ECO:0000256" key="5">
    <source>
        <dbReference type="ARBA" id="ARBA00022692"/>
    </source>
</evidence>
<keyword evidence="5 13" id="KW-0812">Transmembrane</keyword>
<evidence type="ECO:0000256" key="2">
    <source>
        <dbReference type="ARBA" id="ARBA00007891"/>
    </source>
</evidence>
<keyword evidence="10 13" id="KW-0472">Membrane</keyword>
<name>A0A8E0RWC5_9TREM</name>
<evidence type="ECO:0000256" key="8">
    <source>
        <dbReference type="ARBA" id="ARBA00022927"/>
    </source>
</evidence>
<comment type="caution">
    <text evidence="14">The sequence shown here is derived from an EMBL/GenBank/DDBJ whole genome shotgun (WGS) entry which is preliminary data.</text>
</comment>
<dbReference type="Pfam" id="PF09753">
    <property type="entry name" value="Use1"/>
    <property type="match status" value="1"/>
</dbReference>
<keyword evidence="8" id="KW-0653">Protein transport</keyword>
<keyword evidence="15" id="KW-1185">Reference proteome</keyword>
<evidence type="ECO:0000256" key="6">
    <source>
        <dbReference type="ARBA" id="ARBA00022824"/>
    </source>
</evidence>
<feature type="region of interest" description="Disordered" evidence="12">
    <location>
        <begin position="159"/>
        <end position="193"/>
    </location>
</feature>
<evidence type="ECO:0000256" key="10">
    <source>
        <dbReference type="ARBA" id="ARBA00023136"/>
    </source>
</evidence>
<keyword evidence="7" id="KW-0931">ER-Golgi transport</keyword>
<dbReference type="PANTHER" id="PTHR13050:SF7">
    <property type="entry name" value="VESICLE TRANSPORT PROTEIN USE1"/>
    <property type="match status" value="1"/>
</dbReference>
<dbReference type="GO" id="GO:0031201">
    <property type="term" value="C:SNARE complex"/>
    <property type="evidence" value="ECO:0007669"/>
    <property type="project" value="TreeGrafter"/>
</dbReference>
<keyword evidence="4" id="KW-0813">Transport</keyword>
<evidence type="ECO:0000256" key="3">
    <source>
        <dbReference type="ARBA" id="ARBA00015843"/>
    </source>
</evidence>
<reference evidence="14" key="1">
    <citation type="submission" date="2019-05" db="EMBL/GenBank/DDBJ databases">
        <title>Annotation for the trematode Fasciolopsis buski.</title>
        <authorList>
            <person name="Choi Y.-J."/>
        </authorList>
    </citation>
    <scope>NUCLEOTIDE SEQUENCE</scope>
    <source>
        <strain evidence="14">HT</strain>
        <tissue evidence="14">Whole worm</tissue>
    </source>
</reference>
<sequence length="303" mass="34180">MSGLPTEAAILETNFVRLLCCTEDLVASGQTNGWRFSSYLSTLHSFLNELSSSECSPSRDYIRHYESRLKQLDLAKELVASQSPDERARLLFAQPIPLVPRPTKDASFLLTGTHTDPKPNNDFRKNWEKGEADSVIVHGVLDHGPQVFIKERRRQELKNRTDLLESSSGIENPPVSDDTLASEGDTVAHKRPGKSHLLHQEELRREELASEMLGMARELKDRSEIMSSRLQSDRLVVDTSISQADRNKAELHKAMDQLSEELGSRCAYVVWIALLVAVIVFAQMVAFMKLFRKRIITPGRLAQ</sequence>
<dbReference type="PANTHER" id="PTHR13050">
    <property type="entry name" value="USE1-LIKE PROTEIN"/>
    <property type="match status" value="1"/>
</dbReference>
<dbReference type="GO" id="GO:0005484">
    <property type="term" value="F:SNAP receptor activity"/>
    <property type="evidence" value="ECO:0007669"/>
    <property type="project" value="TreeGrafter"/>
</dbReference>
<evidence type="ECO:0000256" key="9">
    <source>
        <dbReference type="ARBA" id="ARBA00022989"/>
    </source>
</evidence>
<evidence type="ECO:0000313" key="14">
    <source>
        <dbReference type="EMBL" id="KAA0192844.1"/>
    </source>
</evidence>
<evidence type="ECO:0000313" key="15">
    <source>
        <dbReference type="Proteomes" id="UP000728185"/>
    </source>
</evidence>
<evidence type="ECO:0000256" key="13">
    <source>
        <dbReference type="SAM" id="Phobius"/>
    </source>
</evidence>
<dbReference type="GO" id="GO:0006890">
    <property type="term" value="P:retrograde vesicle-mediated transport, Golgi to endoplasmic reticulum"/>
    <property type="evidence" value="ECO:0007669"/>
    <property type="project" value="TreeGrafter"/>
</dbReference>
<gene>
    <name evidence="14" type="ORF">FBUS_10395</name>
</gene>
<dbReference type="EMBL" id="LUCM01005427">
    <property type="protein sequence ID" value="KAA0192844.1"/>
    <property type="molecule type" value="Genomic_DNA"/>
</dbReference>
<dbReference type="CDD" id="cd15860">
    <property type="entry name" value="SNARE_USE1"/>
    <property type="match status" value="1"/>
</dbReference>
<evidence type="ECO:0000256" key="1">
    <source>
        <dbReference type="ARBA" id="ARBA00004163"/>
    </source>
</evidence>
<proteinExistence type="inferred from homology"/>
<feature type="transmembrane region" description="Helical" evidence="13">
    <location>
        <begin position="268"/>
        <end position="291"/>
    </location>
</feature>
<organism evidence="14 15">
    <name type="scientific">Fasciolopsis buskii</name>
    <dbReference type="NCBI Taxonomy" id="27845"/>
    <lineage>
        <taxon>Eukaryota</taxon>
        <taxon>Metazoa</taxon>
        <taxon>Spiralia</taxon>
        <taxon>Lophotrochozoa</taxon>
        <taxon>Platyhelminthes</taxon>
        <taxon>Trematoda</taxon>
        <taxon>Digenea</taxon>
        <taxon>Plagiorchiida</taxon>
        <taxon>Echinostomata</taxon>
        <taxon>Echinostomatoidea</taxon>
        <taxon>Fasciolidae</taxon>
        <taxon>Fasciolopsis</taxon>
    </lineage>
</organism>
<evidence type="ECO:0000256" key="11">
    <source>
        <dbReference type="ARBA" id="ARBA00032711"/>
    </source>
</evidence>
<dbReference type="OrthoDB" id="4506189at2759"/>
<dbReference type="Proteomes" id="UP000728185">
    <property type="component" value="Unassembled WGS sequence"/>
</dbReference>
<accession>A0A8E0RWC5</accession>
<dbReference type="GO" id="GO:0015031">
    <property type="term" value="P:protein transport"/>
    <property type="evidence" value="ECO:0007669"/>
    <property type="project" value="UniProtKB-KW"/>
</dbReference>
<dbReference type="GO" id="GO:0005789">
    <property type="term" value="C:endoplasmic reticulum membrane"/>
    <property type="evidence" value="ECO:0007669"/>
    <property type="project" value="UniProtKB-SubCell"/>
</dbReference>